<gene>
    <name evidence="2" type="ORF">DFR79_11542</name>
</gene>
<dbReference type="Proteomes" id="UP000295064">
    <property type="component" value="Unassembled WGS sequence"/>
</dbReference>
<name>A0A4R6LLN5_9FIRM</name>
<dbReference type="Pfam" id="PF00814">
    <property type="entry name" value="TsaD"/>
    <property type="match status" value="1"/>
</dbReference>
<protein>
    <submittedName>
        <fullName evidence="2">tRNA threonylcarbamoyladenosine biosynthesis protein TsaB</fullName>
    </submittedName>
</protein>
<reference evidence="2 3" key="1">
    <citation type="submission" date="2019-03" db="EMBL/GenBank/DDBJ databases">
        <title>Subsurface microbial communities from deep shales in Ohio and West Virginia, USA.</title>
        <authorList>
            <person name="Wrighton K."/>
        </authorList>
    </citation>
    <scope>NUCLEOTIDE SEQUENCE [LARGE SCALE GENOMIC DNA]</scope>
    <source>
        <strain evidence="2 3">MA284_T2</strain>
    </source>
</reference>
<dbReference type="PANTHER" id="PTHR11735:SF11">
    <property type="entry name" value="TRNA THREONYLCARBAMOYLADENOSINE BIOSYNTHESIS PROTEIN TSAB"/>
    <property type="match status" value="1"/>
</dbReference>
<dbReference type="InterPro" id="IPR043129">
    <property type="entry name" value="ATPase_NBD"/>
</dbReference>
<dbReference type="CDD" id="cd24032">
    <property type="entry name" value="ASKHA_NBD_TsaB"/>
    <property type="match status" value="1"/>
</dbReference>
<dbReference type="InterPro" id="IPR000905">
    <property type="entry name" value="Gcp-like_dom"/>
</dbReference>
<sequence length="235" mass="26087">MLILGIDTSTDILGLALMESGQLKGEYNLSLKRQHSEKLLPLIEEIFELLGFEAGNLDGIAVAVGPGSFTGLRIGITTAKMLGRIFSIPVKGISTLEILAAGAEGNYLLPLLDARRKRVYYSFFQRMENELFLKAINKAASAGISELPEILSKYQDQEISIIGEKTAEVKEVLAKNNFRVRVFRAEKNHPRAAVLARLGEDYLKSGQADDIYQLKPAYLKIPQAEINWQQKYGSK</sequence>
<feature type="domain" description="Gcp-like" evidence="1">
    <location>
        <begin position="32"/>
        <end position="228"/>
    </location>
</feature>
<dbReference type="AlphaFoldDB" id="A0A4R6LLN5"/>
<evidence type="ECO:0000313" key="3">
    <source>
        <dbReference type="Proteomes" id="UP000295064"/>
    </source>
</evidence>
<dbReference type="NCBIfam" id="TIGR03725">
    <property type="entry name" value="T6A_YeaZ"/>
    <property type="match status" value="1"/>
</dbReference>
<dbReference type="RefSeq" id="WP_133515324.1">
    <property type="nucleotide sequence ID" value="NZ_SNWX01000015.1"/>
</dbReference>
<dbReference type="EMBL" id="SNWX01000015">
    <property type="protein sequence ID" value="TDO86129.1"/>
    <property type="molecule type" value="Genomic_DNA"/>
</dbReference>
<dbReference type="Gene3D" id="3.30.420.40">
    <property type="match status" value="2"/>
</dbReference>
<accession>A0A4R6LLN5</accession>
<dbReference type="InterPro" id="IPR022496">
    <property type="entry name" value="T6A_TsaB"/>
</dbReference>
<dbReference type="SUPFAM" id="SSF53067">
    <property type="entry name" value="Actin-like ATPase domain"/>
    <property type="match status" value="2"/>
</dbReference>
<dbReference type="OrthoDB" id="9784166at2"/>
<proteinExistence type="predicted"/>
<evidence type="ECO:0000259" key="1">
    <source>
        <dbReference type="Pfam" id="PF00814"/>
    </source>
</evidence>
<organism evidence="2 3">
    <name type="scientific">Halanaerobium saccharolyticum</name>
    <dbReference type="NCBI Taxonomy" id="43595"/>
    <lineage>
        <taxon>Bacteria</taxon>
        <taxon>Bacillati</taxon>
        <taxon>Bacillota</taxon>
        <taxon>Clostridia</taxon>
        <taxon>Halanaerobiales</taxon>
        <taxon>Halanaerobiaceae</taxon>
        <taxon>Halanaerobium</taxon>
    </lineage>
</organism>
<dbReference type="PANTHER" id="PTHR11735">
    <property type="entry name" value="TRNA N6-ADENOSINE THREONYLCARBAMOYLTRANSFERASE"/>
    <property type="match status" value="1"/>
</dbReference>
<dbReference type="GO" id="GO:0005829">
    <property type="term" value="C:cytosol"/>
    <property type="evidence" value="ECO:0007669"/>
    <property type="project" value="TreeGrafter"/>
</dbReference>
<comment type="caution">
    <text evidence="2">The sequence shown here is derived from an EMBL/GenBank/DDBJ whole genome shotgun (WGS) entry which is preliminary data.</text>
</comment>
<dbReference type="GO" id="GO:0002949">
    <property type="term" value="P:tRNA threonylcarbamoyladenosine modification"/>
    <property type="evidence" value="ECO:0007669"/>
    <property type="project" value="InterPro"/>
</dbReference>
<evidence type="ECO:0000313" key="2">
    <source>
        <dbReference type="EMBL" id="TDO86129.1"/>
    </source>
</evidence>